<feature type="transmembrane region" description="Helical" evidence="9">
    <location>
        <begin position="194"/>
        <end position="216"/>
    </location>
</feature>
<comment type="caution">
    <text evidence="11">The sequence shown here is derived from an EMBL/GenBank/DDBJ whole genome shotgun (WGS) entry which is preliminary data.</text>
</comment>
<dbReference type="Pfam" id="PF03553">
    <property type="entry name" value="Na_H_antiporter"/>
    <property type="match status" value="1"/>
</dbReference>
<organism evidence="11 12">
    <name type="scientific">Shewanella fodinae</name>
    <dbReference type="NCBI Taxonomy" id="552357"/>
    <lineage>
        <taxon>Bacteria</taxon>
        <taxon>Pseudomonadati</taxon>
        <taxon>Pseudomonadota</taxon>
        <taxon>Gammaproteobacteria</taxon>
        <taxon>Alteromonadales</taxon>
        <taxon>Shewanellaceae</taxon>
        <taxon>Shewanella</taxon>
    </lineage>
</organism>
<dbReference type="GO" id="GO:0005886">
    <property type="term" value="C:plasma membrane"/>
    <property type="evidence" value="ECO:0007669"/>
    <property type="project" value="UniProtKB-SubCell"/>
</dbReference>
<evidence type="ECO:0000313" key="11">
    <source>
        <dbReference type="EMBL" id="TCN90718.1"/>
    </source>
</evidence>
<dbReference type="NCBIfam" id="TIGR00931">
    <property type="entry name" value="antiport_nhaC"/>
    <property type="match status" value="1"/>
</dbReference>
<dbReference type="GO" id="GO:0015297">
    <property type="term" value="F:antiporter activity"/>
    <property type="evidence" value="ECO:0007669"/>
    <property type="project" value="UniProtKB-KW"/>
</dbReference>
<keyword evidence="4" id="KW-1003">Cell membrane</keyword>
<keyword evidence="6 9" id="KW-1133">Transmembrane helix</keyword>
<evidence type="ECO:0000256" key="7">
    <source>
        <dbReference type="ARBA" id="ARBA00023136"/>
    </source>
</evidence>
<reference evidence="11 12" key="1">
    <citation type="submission" date="2019-03" db="EMBL/GenBank/DDBJ databases">
        <title>Freshwater and sediment microbial communities from various areas in North America, analyzing microbe dynamics in response to fracking.</title>
        <authorList>
            <person name="Lamendella R."/>
        </authorList>
    </citation>
    <scope>NUCLEOTIDE SEQUENCE [LARGE SCALE GENOMIC DNA]</scope>
    <source>
        <strain evidence="11 12">74A</strain>
    </source>
</reference>
<evidence type="ECO:0000256" key="2">
    <source>
        <dbReference type="ARBA" id="ARBA00022448"/>
    </source>
</evidence>
<dbReference type="RefSeq" id="WP_133037447.1">
    <property type="nucleotide sequence ID" value="NZ_SLWF01000001.1"/>
</dbReference>
<keyword evidence="5 9" id="KW-0812">Transmembrane</keyword>
<accession>A0A4R2FLU4</accession>
<dbReference type="InterPro" id="IPR018461">
    <property type="entry name" value="Na/H_Antiport_NhaC-like_C"/>
</dbReference>
<feature type="transmembrane region" description="Helical" evidence="9">
    <location>
        <begin position="76"/>
        <end position="93"/>
    </location>
</feature>
<dbReference type="EMBL" id="SLWF01000001">
    <property type="protein sequence ID" value="TCN90718.1"/>
    <property type="molecule type" value="Genomic_DNA"/>
</dbReference>
<evidence type="ECO:0000256" key="6">
    <source>
        <dbReference type="ARBA" id="ARBA00022989"/>
    </source>
</evidence>
<protein>
    <submittedName>
        <fullName evidence="11">Malate + proton/lactate + sodium antiporter (NhaC family)</fullName>
    </submittedName>
</protein>
<dbReference type="AlphaFoldDB" id="A0A4R2FLU4"/>
<dbReference type="Proteomes" id="UP000294832">
    <property type="component" value="Unassembled WGS sequence"/>
</dbReference>
<feature type="transmembrane region" description="Helical" evidence="9">
    <location>
        <begin position="236"/>
        <end position="255"/>
    </location>
</feature>
<feature type="transmembrane region" description="Helical" evidence="9">
    <location>
        <begin position="12"/>
        <end position="30"/>
    </location>
</feature>
<dbReference type="PANTHER" id="PTHR33451:SF3">
    <property type="entry name" value="MALATE-2H(+)_NA(+)-LACTATE ANTIPORTER"/>
    <property type="match status" value="1"/>
</dbReference>
<evidence type="ECO:0000256" key="9">
    <source>
        <dbReference type="SAM" id="Phobius"/>
    </source>
</evidence>
<evidence type="ECO:0000313" key="12">
    <source>
        <dbReference type="Proteomes" id="UP000294832"/>
    </source>
</evidence>
<gene>
    <name evidence="11" type="ORF">EDC91_101188</name>
</gene>
<keyword evidence="3" id="KW-0050">Antiport</keyword>
<keyword evidence="7 9" id="KW-0472">Membrane</keyword>
<feature type="domain" description="Na+/H+ antiporter NhaC-like C-terminal" evidence="10">
    <location>
        <begin position="162"/>
        <end position="454"/>
    </location>
</feature>
<proteinExistence type="inferred from homology"/>
<evidence type="ECO:0000256" key="8">
    <source>
        <dbReference type="ARBA" id="ARBA00038435"/>
    </source>
</evidence>
<dbReference type="InterPro" id="IPR004770">
    <property type="entry name" value="Na/H_antiport_NhaC"/>
</dbReference>
<sequence>MTPLHPSRLPTVPQILLLALMIIGVIFMFVHILGLAIQLALLVSWFLVMGLGKILKLDYHTMQQGLTHGISQGMDAILVLIVVGALIGSWMAGGVVPNIIYLGLSVMSPHIFLLAAFFVCMVTSLATGTSFGTAGTAGIAMMGIGAGFDLPAPLVAGAVISGAYVGDKLSPLSDTTVMTASLCKVNIIDHIKSMLYVSVPAITIAGLLFLVVGLSYGQSGNVSRAQDVMHALSQHYVIAWYMLLPAAAVIALLLLRLPSVPVISFGALLGVIWACVFEQMSPIAAFSTLYQGNHVQSDLDFLNILLNRGGIASMLEVILLVMLALGLGGLMEVTGVLTTISNGLQRWAHSLGRLGLSTLFAGFLGNFLGGAAYVSLITASTITGKNYDELGVDRRVLSRNTEAGGTITTPMIPWTDGGVFMATTLGVSTAAYLPFLWYHMLVLLISALYCYTGWFCFQRQRVMTTSAQSSTESSASSSILEAD</sequence>
<keyword evidence="12" id="KW-1185">Reference proteome</keyword>
<evidence type="ECO:0000259" key="10">
    <source>
        <dbReference type="Pfam" id="PF03553"/>
    </source>
</evidence>
<dbReference type="OrthoDB" id="9762978at2"/>
<comment type="subcellular location">
    <subcellularLocation>
        <location evidence="1">Cell membrane</location>
        <topology evidence="1">Multi-pass membrane protein</topology>
    </subcellularLocation>
</comment>
<name>A0A4R2FLU4_9GAMM</name>
<feature type="transmembrane region" description="Helical" evidence="9">
    <location>
        <begin position="435"/>
        <end position="457"/>
    </location>
</feature>
<evidence type="ECO:0000256" key="4">
    <source>
        <dbReference type="ARBA" id="ARBA00022475"/>
    </source>
</evidence>
<comment type="similarity">
    <text evidence="8">Belongs to the NhaC Na(+)/H(+) (TC 2.A.35) antiporter family.</text>
</comment>
<feature type="transmembrane region" description="Helical" evidence="9">
    <location>
        <begin position="99"/>
        <end position="122"/>
    </location>
</feature>
<dbReference type="PANTHER" id="PTHR33451">
    <property type="entry name" value="MALATE-2H(+)/NA(+)-LACTATE ANTIPORTER"/>
    <property type="match status" value="1"/>
</dbReference>
<evidence type="ECO:0000256" key="3">
    <source>
        <dbReference type="ARBA" id="ARBA00022449"/>
    </source>
</evidence>
<evidence type="ECO:0000256" key="1">
    <source>
        <dbReference type="ARBA" id="ARBA00004651"/>
    </source>
</evidence>
<evidence type="ECO:0000256" key="5">
    <source>
        <dbReference type="ARBA" id="ARBA00022692"/>
    </source>
</evidence>
<feature type="transmembrane region" description="Helical" evidence="9">
    <location>
        <begin position="310"/>
        <end position="333"/>
    </location>
</feature>
<feature type="transmembrane region" description="Helical" evidence="9">
    <location>
        <begin position="354"/>
        <end position="376"/>
    </location>
</feature>
<dbReference type="InterPro" id="IPR052180">
    <property type="entry name" value="NhaC_Na-H+_Antiporter"/>
</dbReference>
<keyword evidence="2" id="KW-0813">Transport</keyword>